<organism evidence="1 2">
    <name type="scientific">Eleginops maclovinus</name>
    <name type="common">Patagonian blennie</name>
    <name type="synonym">Eleginus maclovinus</name>
    <dbReference type="NCBI Taxonomy" id="56733"/>
    <lineage>
        <taxon>Eukaryota</taxon>
        <taxon>Metazoa</taxon>
        <taxon>Chordata</taxon>
        <taxon>Craniata</taxon>
        <taxon>Vertebrata</taxon>
        <taxon>Euteleostomi</taxon>
        <taxon>Actinopterygii</taxon>
        <taxon>Neopterygii</taxon>
        <taxon>Teleostei</taxon>
        <taxon>Neoteleostei</taxon>
        <taxon>Acanthomorphata</taxon>
        <taxon>Eupercaria</taxon>
        <taxon>Perciformes</taxon>
        <taxon>Notothenioidei</taxon>
        <taxon>Eleginopidae</taxon>
        <taxon>Eleginops</taxon>
    </lineage>
</organism>
<dbReference type="AlphaFoldDB" id="A0AAN8APZ6"/>
<evidence type="ECO:0000313" key="1">
    <source>
        <dbReference type="EMBL" id="KAK5868003.1"/>
    </source>
</evidence>
<comment type="caution">
    <text evidence="1">The sequence shown here is derived from an EMBL/GenBank/DDBJ whole genome shotgun (WGS) entry which is preliminary data.</text>
</comment>
<proteinExistence type="predicted"/>
<dbReference type="PANTHER" id="PTHR47018:SF1">
    <property type="entry name" value="TESMIN_TSO1-LIKE CXC DOMAIN-CONTAINING PROTEIN"/>
    <property type="match status" value="1"/>
</dbReference>
<name>A0AAN8APZ6_ELEMC</name>
<evidence type="ECO:0000313" key="2">
    <source>
        <dbReference type="Proteomes" id="UP001346869"/>
    </source>
</evidence>
<sequence length="106" mass="12202">MKLNKRLNDCAKTLNDGRLLNVLSGGDVIAQELKYHAACLTSLYNRERAYLRNIEKSEQSQQWDVHPLAFSELVTYIVETAIFRLADMVYLCKQRLEKLGMLTPPD</sequence>
<reference evidence="1 2" key="2">
    <citation type="journal article" date="2023" name="Mol. Biol. Evol.">
        <title>Genomics of Secondarily Temperate Adaptation in the Only Non-Antarctic Icefish.</title>
        <authorList>
            <person name="Rivera-Colon A.G."/>
            <person name="Rayamajhi N."/>
            <person name="Minhas B.F."/>
            <person name="Madrigal G."/>
            <person name="Bilyk K.T."/>
            <person name="Yoon V."/>
            <person name="Hune M."/>
            <person name="Gregory S."/>
            <person name="Cheng C.H.C."/>
            <person name="Catchen J.M."/>
        </authorList>
    </citation>
    <scope>NUCLEOTIDE SEQUENCE [LARGE SCALE GENOMIC DNA]</scope>
    <source>
        <strain evidence="1">JMC-PN-2008</strain>
    </source>
</reference>
<dbReference type="EMBL" id="JAUZQC010000008">
    <property type="protein sequence ID" value="KAK5868003.1"/>
    <property type="molecule type" value="Genomic_DNA"/>
</dbReference>
<reference evidence="1 2" key="1">
    <citation type="journal article" date="2023" name="Genes (Basel)">
        <title>Chromosome-Level Genome Assembly and Circadian Gene Repertoire of the Patagonia Blennie Eleginops maclovinus-The Closest Ancestral Proxy of Antarctic Cryonotothenioids.</title>
        <authorList>
            <person name="Cheng C.C."/>
            <person name="Rivera-Colon A.G."/>
            <person name="Minhas B.F."/>
            <person name="Wilson L."/>
            <person name="Rayamajhi N."/>
            <person name="Vargas-Chacoff L."/>
            <person name="Catchen J.M."/>
        </authorList>
    </citation>
    <scope>NUCLEOTIDE SEQUENCE [LARGE SCALE GENOMIC DNA]</scope>
    <source>
        <strain evidence="1">JMC-PN-2008</strain>
    </source>
</reference>
<dbReference type="PANTHER" id="PTHR47018">
    <property type="entry name" value="CXC DOMAIN-CONTAINING PROTEIN-RELATED"/>
    <property type="match status" value="1"/>
</dbReference>
<accession>A0AAN8APZ6</accession>
<protein>
    <submittedName>
        <fullName evidence="1">Uncharacterized protein</fullName>
    </submittedName>
</protein>
<gene>
    <name evidence="1" type="ORF">PBY51_012450</name>
</gene>
<keyword evidence="2" id="KW-1185">Reference proteome</keyword>
<dbReference type="Proteomes" id="UP001346869">
    <property type="component" value="Unassembled WGS sequence"/>
</dbReference>